<dbReference type="PANTHER" id="PTHR43420">
    <property type="entry name" value="ACETYLTRANSFERASE"/>
    <property type="match status" value="1"/>
</dbReference>
<dbReference type="InterPro" id="IPR013653">
    <property type="entry name" value="GCN5-like_dom"/>
</dbReference>
<comment type="caution">
    <text evidence="4">The sequence shown here is derived from an EMBL/GenBank/DDBJ whole genome shotgun (WGS) entry which is preliminary data.</text>
</comment>
<keyword evidence="1 4" id="KW-0808">Transferase</keyword>
<dbReference type="PANTHER" id="PTHR43420:SF3">
    <property type="entry name" value="N-ACETYLTRANSFERASE DOMAIN-CONTAINING PROTEIN"/>
    <property type="match status" value="1"/>
</dbReference>
<feature type="domain" description="N-acetyltransferase" evidence="3">
    <location>
        <begin position="99"/>
        <end position="229"/>
    </location>
</feature>
<dbReference type="GO" id="GO:0016747">
    <property type="term" value="F:acyltransferase activity, transferring groups other than amino-acyl groups"/>
    <property type="evidence" value="ECO:0007669"/>
    <property type="project" value="InterPro"/>
</dbReference>
<dbReference type="InterPro" id="IPR000182">
    <property type="entry name" value="GNAT_dom"/>
</dbReference>
<dbReference type="Pfam" id="PF08445">
    <property type="entry name" value="FR47"/>
    <property type="match status" value="1"/>
</dbReference>
<dbReference type="InterPro" id="IPR016181">
    <property type="entry name" value="Acyl_CoA_acyltransferase"/>
</dbReference>
<gene>
    <name evidence="4" type="ORF">E5A74_08830</name>
</gene>
<dbReference type="InterPro" id="IPR050680">
    <property type="entry name" value="YpeA/RimI_acetyltransf"/>
</dbReference>
<accession>A0A4S1WJ94</accession>
<evidence type="ECO:0000313" key="4">
    <source>
        <dbReference type="EMBL" id="TGX43261.1"/>
    </source>
</evidence>
<protein>
    <submittedName>
        <fullName evidence="4">GNAT family N-acetyltransferase</fullName>
    </submittedName>
</protein>
<evidence type="ECO:0000256" key="1">
    <source>
        <dbReference type="ARBA" id="ARBA00022679"/>
    </source>
</evidence>
<dbReference type="AlphaFoldDB" id="A0A4S1WJ94"/>
<reference evidence="4 5" key="1">
    <citation type="submission" date="2019-04" db="EMBL/GenBank/DDBJ databases">
        <title>Sphingomonas psychrotolerans sp. nov., isolated from soil in the Tianshan Mountains, Xinjiang, China.</title>
        <authorList>
            <person name="Luo Y."/>
            <person name="Sheng H."/>
        </authorList>
    </citation>
    <scope>NUCLEOTIDE SEQUENCE [LARGE SCALE GENOMIC DNA]</scope>
    <source>
        <strain evidence="4 5">KIS18-15</strain>
    </source>
</reference>
<dbReference type="PROSITE" id="PS51186">
    <property type="entry name" value="GNAT"/>
    <property type="match status" value="1"/>
</dbReference>
<proteinExistence type="predicted"/>
<dbReference type="EMBL" id="SRXU01000003">
    <property type="protein sequence ID" value="TGX43261.1"/>
    <property type="molecule type" value="Genomic_DNA"/>
</dbReference>
<sequence>MADPHPLDRPAWTALRSTQRDLARGAGAALRYDQDHAIFAATGDHAPASLAALGTLIRATGPAIVLQKDPLPPVPGAQATTHRMGVQMIAETLAGGADIDFVALGDADAAEMLALATLTEPGPYFARTHRLGGFIGIRDEGRLVAMAGERMKPAGFTEVSGVCTHPGWRGRGYAGRLMRVVAERIVARGETPFLHAYADNRGAIALYESLGFRVRCAVNVTNLVPRPANGRADDRADSGPATG</sequence>
<evidence type="ECO:0000256" key="2">
    <source>
        <dbReference type="ARBA" id="ARBA00023315"/>
    </source>
</evidence>
<keyword evidence="5" id="KW-1185">Reference proteome</keyword>
<dbReference type="Gene3D" id="3.40.630.30">
    <property type="match status" value="1"/>
</dbReference>
<dbReference type="CDD" id="cd04301">
    <property type="entry name" value="NAT_SF"/>
    <property type="match status" value="1"/>
</dbReference>
<keyword evidence="2" id="KW-0012">Acyltransferase</keyword>
<name>A0A4S1WJ94_9SPHN</name>
<dbReference type="SUPFAM" id="SSF55729">
    <property type="entry name" value="Acyl-CoA N-acyltransferases (Nat)"/>
    <property type="match status" value="1"/>
</dbReference>
<organism evidence="4 5">
    <name type="scientific">Sphingomonas naasensis</name>
    <dbReference type="NCBI Taxonomy" id="1344951"/>
    <lineage>
        <taxon>Bacteria</taxon>
        <taxon>Pseudomonadati</taxon>
        <taxon>Pseudomonadota</taxon>
        <taxon>Alphaproteobacteria</taxon>
        <taxon>Sphingomonadales</taxon>
        <taxon>Sphingomonadaceae</taxon>
        <taxon>Sphingomonas</taxon>
    </lineage>
</organism>
<dbReference type="RefSeq" id="WP_135983915.1">
    <property type="nucleotide sequence ID" value="NZ_JAASQM010000002.1"/>
</dbReference>
<dbReference type="Proteomes" id="UP000309848">
    <property type="component" value="Unassembled WGS sequence"/>
</dbReference>
<evidence type="ECO:0000313" key="5">
    <source>
        <dbReference type="Proteomes" id="UP000309848"/>
    </source>
</evidence>
<evidence type="ECO:0000259" key="3">
    <source>
        <dbReference type="PROSITE" id="PS51186"/>
    </source>
</evidence>
<dbReference type="OrthoDB" id="9797456at2"/>